<evidence type="ECO:0000256" key="5">
    <source>
        <dbReference type="ARBA" id="ARBA00023014"/>
    </source>
</evidence>
<dbReference type="InterPro" id="IPR050377">
    <property type="entry name" value="Radical_SAM_PqqE_MftC-like"/>
</dbReference>
<comment type="cofactor">
    <cofactor evidence="1">
        <name>[4Fe-4S] cluster</name>
        <dbReference type="ChEBI" id="CHEBI:49883"/>
    </cofactor>
</comment>
<evidence type="ECO:0000313" key="8">
    <source>
        <dbReference type="Proteomes" id="UP001242010"/>
    </source>
</evidence>
<dbReference type="SUPFAM" id="SSF102114">
    <property type="entry name" value="Radical SAM enzymes"/>
    <property type="match status" value="1"/>
</dbReference>
<dbReference type="InterPro" id="IPR058240">
    <property type="entry name" value="rSAM_sf"/>
</dbReference>
<accession>A0ABM8DUJ5</accession>
<organism evidence="7 8">
    <name type="scientific">Geothrix oryzae</name>
    <dbReference type="NCBI Taxonomy" id="2927975"/>
    <lineage>
        <taxon>Bacteria</taxon>
        <taxon>Pseudomonadati</taxon>
        <taxon>Acidobacteriota</taxon>
        <taxon>Holophagae</taxon>
        <taxon>Holophagales</taxon>
        <taxon>Holophagaceae</taxon>
        <taxon>Geothrix</taxon>
    </lineage>
</organism>
<feature type="domain" description="Radical SAM core" evidence="6">
    <location>
        <begin position="147"/>
        <end position="369"/>
    </location>
</feature>
<keyword evidence="2" id="KW-0949">S-adenosyl-L-methionine</keyword>
<dbReference type="Pfam" id="PF04055">
    <property type="entry name" value="Radical_SAM"/>
    <property type="match status" value="1"/>
</dbReference>
<dbReference type="EMBL" id="AP027079">
    <property type="protein sequence ID" value="BDU70735.1"/>
    <property type="molecule type" value="Genomic_DNA"/>
</dbReference>
<keyword evidence="3" id="KW-0479">Metal-binding</keyword>
<evidence type="ECO:0000256" key="2">
    <source>
        <dbReference type="ARBA" id="ARBA00022691"/>
    </source>
</evidence>
<evidence type="ECO:0000313" key="7">
    <source>
        <dbReference type="EMBL" id="BDU70735.1"/>
    </source>
</evidence>
<dbReference type="SFLD" id="SFLDG01067">
    <property type="entry name" value="SPASM/twitch_domain_containing"/>
    <property type="match status" value="1"/>
</dbReference>
<reference evidence="8" key="1">
    <citation type="journal article" date="2023" name="Int. J. Syst. Evol. Microbiol.">
        <title>Mesoterricola silvestris gen. nov., sp. nov., Mesoterricola sediminis sp. nov., Geothrix oryzae sp. nov., Geothrix edaphica sp. nov., Geothrix rubra sp. nov., and Geothrix limicola sp. nov., six novel members of Acidobacteriota isolated from soils.</title>
        <authorList>
            <person name="Itoh H."/>
            <person name="Sugisawa Y."/>
            <person name="Mise K."/>
            <person name="Xu Z."/>
            <person name="Kuniyasu M."/>
            <person name="Ushijima N."/>
            <person name="Kawano K."/>
            <person name="Kobayashi E."/>
            <person name="Shiratori Y."/>
            <person name="Masuda Y."/>
            <person name="Senoo K."/>
        </authorList>
    </citation>
    <scope>NUCLEOTIDE SEQUENCE [LARGE SCALE GENOMIC DNA]</scope>
    <source>
        <strain evidence="8">Red222</strain>
    </source>
</reference>
<dbReference type="CDD" id="cd01335">
    <property type="entry name" value="Radical_SAM"/>
    <property type="match status" value="1"/>
</dbReference>
<evidence type="ECO:0000259" key="6">
    <source>
        <dbReference type="PROSITE" id="PS51918"/>
    </source>
</evidence>
<dbReference type="Gene3D" id="3.20.20.70">
    <property type="entry name" value="Aldolase class I"/>
    <property type="match status" value="2"/>
</dbReference>
<dbReference type="PANTHER" id="PTHR11228:SF7">
    <property type="entry name" value="PQQA PEPTIDE CYCLASE"/>
    <property type="match status" value="1"/>
</dbReference>
<keyword evidence="8" id="KW-1185">Reference proteome</keyword>
<keyword evidence="5" id="KW-0411">Iron-sulfur</keyword>
<dbReference type="SMART" id="SM00729">
    <property type="entry name" value="Elp3"/>
    <property type="match status" value="1"/>
</dbReference>
<gene>
    <name evidence="7" type="ORF">GETHOR_28360</name>
</gene>
<dbReference type="PROSITE" id="PS51918">
    <property type="entry name" value="RADICAL_SAM"/>
    <property type="match status" value="1"/>
</dbReference>
<dbReference type="InterPro" id="IPR006638">
    <property type="entry name" value="Elp3/MiaA/NifB-like_rSAM"/>
</dbReference>
<dbReference type="SFLD" id="SFLDS00029">
    <property type="entry name" value="Radical_SAM"/>
    <property type="match status" value="1"/>
</dbReference>
<proteinExistence type="predicted"/>
<protein>
    <submittedName>
        <fullName evidence="7">Radical SAM domain-containing protein</fullName>
    </submittedName>
</protein>
<dbReference type="InterPro" id="IPR013785">
    <property type="entry name" value="Aldolase_TIM"/>
</dbReference>
<evidence type="ECO:0000256" key="1">
    <source>
        <dbReference type="ARBA" id="ARBA00001966"/>
    </source>
</evidence>
<keyword evidence="4" id="KW-0408">Iron</keyword>
<dbReference type="CDD" id="cd21109">
    <property type="entry name" value="SPASM"/>
    <property type="match status" value="1"/>
</dbReference>
<name>A0ABM8DUJ5_9BACT</name>
<dbReference type="Proteomes" id="UP001242010">
    <property type="component" value="Chromosome"/>
</dbReference>
<sequence>MKGLAGVRLLRARLHFARRREQGQVWAYPLLKVAKFFHKVHRWTRPGSARNPKTGALPCPIPFREMVINCDGTVACGSTAQAPILEALIEGAEPVGLTGIWEGEAFRSMRARMLAGDRSACQGCQLYQCPGFEPLSEEEQTSNGGGAPRIHQLLIEPTAVCNFDCPTICGHSFPRSKQPVSARQVTFMPMDLFRRLVDAIDLPIDKICFYNYGEPLLHPEFSAMCRLMRERCPSSIITTSTNGSRLGDPGVRAGLLASGLDELIVSVDGASQATYEVYRRGGRFEDILRGMRLLREERDRAGLLRPRILWRYILFPWNDRDEDLAEAERLAGEIGVDRFCYHLSDLPGMASETYRPGTEAFERIRGKLF</sequence>
<dbReference type="RefSeq" id="WP_286354434.1">
    <property type="nucleotide sequence ID" value="NZ_AP027079.1"/>
</dbReference>
<evidence type="ECO:0000256" key="4">
    <source>
        <dbReference type="ARBA" id="ARBA00023004"/>
    </source>
</evidence>
<dbReference type="InterPro" id="IPR007197">
    <property type="entry name" value="rSAM"/>
</dbReference>
<evidence type="ECO:0000256" key="3">
    <source>
        <dbReference type="ARBA" id="ARBA00022723"/>
    </source>
</evidence>
<dbReference type="PANTHER" id="PTHR11228">
    <property type="entry name" value="RADICAL SAM DOMAIN PROTEIN"/>
    <property type="match status" value="1"/>
</dbReference>